<feature type="binding site" evidence="5">
    <location>
        <position position="150"/>
    </location>
    <ligand>
        <name>dimethylallyl phosphate</name>
        <dbReference type="ChEBI" id="CHEBI:88052"/>
    </ligand>
</feature>
<protein>
    <recommendedName>
        <fullName evidence="5">Flavin prenyltransferase UbiX</fullName>
        <ecNumber evidence="5">2.5.1.129</ecNumber>
    </recommendedName>
</protein>
<feature type="binding site" evidence="5">
    <location>
        <begin position="9"/>
        <end position="11"/>
    </location>
    <ligand>
        <name>FMN</name>
        <dbReference type="ChEBI" id="CHEBI:58210"/>
    </ligand>
</feature>
<dbReference type="Gene3D" id="3.40.50.1950">
    <property type="entry name" value="Flavin prenyltransferase-like"/>
    <property type="match status" value="1"/>
</dbReference>
<dbReference type="InterPro" id="IPR004507">
    <property type="entry name" value="UbiX-like"/>
</dbReference>
<dbReference type="EC" id="2.5.1.129" evidence="5"/>
<reference evidence="7 8" key="1">
    <citation type="submission" date="2019-09" db="EMBL/GenBank/DDBJ databases">
        <authorList>
            <person name="Cremers G."/>
        </authorList>
    </citation>
    <scope>NUCLEOTIDE SEQUENCE [LARGE SCALE GENOMIC DNA]</scope>
    <source>
        <strain evidence="7">4A</strain>
    </source>
</reference>
<dbReference type="NCBIfam" id="TIGR00421">
    <property type="entry name" value="ubiX_pad"/>
    <property type="match status" value="1"/>
</dbReference>
<organism evidence="7 8">
    <name type="scientific">Methylacidimicrobium tartarophylax</name>
    <dbReference type="NCBI Taxonomy" id="1041768"/>
    <lineage>
        <taxon>Bacteria</taxon>
        <taxon>Pseudomonadati</taxon>
        <taxon>Verrucomicrobiota</taxon>
        <taxon>Methylacidimicrobium</taxon>
    </lineage>
</organism>
<keyword evidence="4 5" id="KW-0808">Transferase</keyword>
<dbReference type="Pfam" id="PF02441">
    <property type="entry name" value="Flavoprotein"/>
    <property type="match status" value="1"/>
</dbReference>
<keyword evidence="1 5" id="KW-0637">Prenyltransferase</keyword>
<dbReference type="AlphaFoldDB" id="A0A5E6MF00"/>
<dbReference type="OrthoDB" id="9781577at2"/>
<sequence>MRLVVAVTGASGALYAQRLLSFLEQEDHEVHVIVSDSARQVAREELEKGSLLVPSRFVLHGQRSMAAPFLSGSNPFSAMVIIPCSMGTAGRIAHGISEGAIGRAADVFLKERRRLVLVPRETPWNLVHARNMVTLIEAGAVVIPACPSFYGKPASVLDLVDTIISRVLDQLQIPNRLATRWKEEGS</sequence>
<feature type="binding site" evidence="5">
    <location>
        <position position="166"/>
    </location>
    <ligand>
        <name>dimethylallyl phosphate</name>
        <dbReference type="ChEBI" id="CHEBI:88052"/>
    </ligand>
</feature>
<dbReference type="NCBIfam" id="NF004685">
    <property type="entry name" value="PRK06029.1"/>
    <property type="match status" value="1"/>
</dbReference>
<proteinExistence type="inferred from homology"/>
<comment type="caution">
    <text evidence="5">Lacks conserved residue(s) required for the propagation of feature annotation.</text>
</comment>
<keyword evidence="3 5" id="KW-0288">FMN</keyword>
<accession>A0A5E6MF00</accession>
<evidence type="ECO:0000256" key="5">
    <source>
        <dbReference type="HAMAP-Rule" id="MF_01984"/>
    </source>
</evidence>
<evidence type="ECO:0000256" key="2">
    <source>
        <dbReference type="ARBA" id="ARBA00022630"/>
    </source>
</evidence>
<dbReference type="GO" id="GO:0106141">
    <property type="term" value="F:flavin prenyltransferase activity"/>
    <property type="evidence" value="ECO:0007669"/>
    <property type="project" value="UniProtKB-EC"/>
</dbReference>
<comment type="catalytic activity">
    <reaction evidence="5">
        <text>dimethylallyl phosphate + FMNH2 = prenylated FMNH2 + phosphate</text>
        <dbReference type="Rhea" id="RHEA:37743"/>
        <dbReference type="ChEBI" id="CHEBI:43474"/>
        <dbReference type="ChEBI" id="CHEBI:57618"/>
        <dbReference type="ChEBI" id="CHEBI:87467"/>
        <dbReference type="ChEBI" id="CHEBI:88052"/>
        <dbReference type="EC" id="2.5.1.129"/>
    </reaction>
</comment>
<dbReference type="EMBL" id="CABFVA020000110">
    <property type="protein sequence ID" value="VVM07696.1"/>
    <property type="molecule type" value="Genomic_DNA"/>
</dbReference>
<dbReference type="RefSeq" id="WP_142660709.1">
    <property type="nucleotide sequence ID" value="NZ_CABFVA020000110.1"/>
</dbReference>
<dbReference type="HAMAP" id="MF_01984">
    <property type="entry name" value="ubiX_pad"/>
    <property type="match status" value="1"/>
</dbReference>
<evidence type="ECO:0000313" key="7">
    <source>
        <dbReference type="EMBL" id="VVM07696.1"/>
    </source>
</evidence>
<comment type="similarity">
    <text evidence="5">Belongs to the UbiX/PAD1 family.</text>
</comment>
<dbReference type="SUPFAM" id="SSF52507">
    <property type="entry name" value="Homo-oligomeric flavin-containing Cys decarboxylases, HFCD"/>
    <property type="match status" value="1"/>
</dbReference>
<feature type="binding site" evidence="5">
    <location>
        <position position="120"/>
    </location>
    <ligand>
        <name>FMN</name>
        <dbReference type="ChEBI" id="CHEBI:58210"/>
    </ligand>
</feature>
<dbReference type="InterPro" id="IPR036551">
    <property type="entry name" value="Flavin_trans-like"/>
</dbReference>
<feature type="binding site" evidence="5">
    <location>
        <begin position="85"/>
        <end position="88"/>
    </location>
    <ligand>
        <name>FMN</name>
        <dbReference type="ChEBI" id="CHEBI:58210"/>
    </ligand>
</feature>
<dbReference type="Proteomes" id="UP000334923">
    <property type="component" value="Unassembled WGS sequence"/>
</dbReference>
<evidence type="ECO:0000256" key="4">
    <source>
        <dbReference type="ARBA" id="ARBA00022679"/>
    </source>
</evidence>
<gene>
    <name evidence="5 7" type="primary">ubiX</name>
    <name evidence="7" type="synonym">bsdB</name>
    <name evidence="7" type="synonym">PAD1</name>
    <name evidence="7" type="ORF">MAMT_01861</name>
</gene>
<comment type="function">
    <text evidence="5">Flavin prenyltransferase that catalyzes the synthesis of the prenylated FMN cofactor (prenyl-FMN) for 4-hydroxy-3-polyprenylbenzoic acid decarboxylase UbiD. The prenyltransferase is metal-independent and links a dimethylallyl moiety from dimethylallyl monophosphate (DMAP) to the flavin N5 and C6 atoms of FMN.</text>
</comment>
<feature type="binding site" evidence="5">
    <location>
        <position position="35"/>
    </location>
    <ligand>
        <name>FMN</name>
        <dbReference type="ChEBI" id="CHEBI:58210"/>
    </ligand>
</feature>
<name>A0A5E6MF00_9BACT</name>
<keyword evidence="2 5" id="KW-0285">Flavoprotein</keyword>
<evidence type="ECO:0000259" key="6">
    <source>
        <dbReference type="Pfam" id="PF02441"/>
    </source>
</evidence>
<keyword evidence="8" id="KW-1185">Reference proteome</keyword>
<evidence type="ECO:0000256" key="1">
    <source>
        <dbReference type="ARBA" id="ARBA00022602"/>
    </source>
</evidence>
<evidence type="ECO:0000313" key="8">
    <source>
        <dbReference type="Proteomes" id="UP000334923"/>
    </source>
</evidence>
<feature type="domain" description="Flavoprotein" evidence="6">
    <location>
        <begin position="1"/>
        <end position="171"/>
    </location>
</feature>
<dbReference type="InterPro" id="IPR003382">
    <property type="entry name" value="Flavoprotein"/>
</dbReference>
<evidence type="ECO:0000256" key="3">
    <source>
        <dbReference type="ARBA" id="ARBA00022643"/>
    </source>
</evidence>